<reference evidence="5 6" key="1">
    <citation type="submission" date="2019-09" db="EMBL/GenBank/DDBJ databases">
        <title>Bird 10,000 Genomes (B10K) Project - Family phase.</title>
        <authorList>
            <person name="Zhang G."/>
        </authorList>
    </citation>
    <scope>NUCLEOTIDE SEQUENCE [LARGE SCALE GENOMIC DNA]</scope>
    <source>
        <strain evidence="5">B10K-DU-002-79</strain>
    </source>
</reference>
<dbReference type="AlphaFoldDB" id="A0A7L2RWS1"/>
<dbReference type="OrthoDB" id="270728at2759"/>
<name>A0A7L2RWS1_9PASS</name>
<accession>A0A7L2RWS1</accession>
<dbReference type="GO" id="GO:0005524">
    <property type="term" value="F:ATP binding"/>
    <property type="evidence" value="ECO:0007669"/>
    <property type="project" value="UniProtKB-KW"/>
</dbReference>
<keyword evidence="1" id="KW-0808">Transferase</keyword>
<keyword evidence="4" id="KW-0067">ATP-binding</keyword>
<evidence type="ECO:0000256" key="4">
    <source>
        <dbReference type="ARBA" id="ARBA00022840"/>
    </source>
</evidence>
<protein>
    <submittedName>
        <fullName evidence="5">FAD1 synthase</fullName>
    </submittedName>
</protein>
<keyword evidence="3" id="KW-0547">Nucleotide-binding</keyword>
<dbReference type="EMBL" id="VYZS01308701">
    <property type="protein sequence ID" value="NXS12907.1"/>
    <property type="molecule type" value="Genomic_DNA"/>
</dbReference>
<keyword evidence="2" id="KW-0548">Nucleotidyltransferase</keyword>
<dbReference type="SUPFAM" id="SSF52402">
    <property type="entry name" value="Adenine nucleotide alpha hydrolases-like"/>
    <property type="match status" value="1"/>
</dbReference>
<dbReference type="PANTHER" id="PTHR23293">
    <property type="entry name" value="FAD SYNTHETASE-RELATED FMN ADENYLYLTRANSFERASE"/>
    <property type="match status" value="1"/>
</dbReference>
<gene>
    <name evidence="5" type="primary">Flad1</name>
    <name evidence="5" type="ORF">NEOCOR_R09044</name>
</gene>
<proteinExistence type="predicted"/>
<evidence type="ECO:0000256" key="1">
    <source>
        <dbReference type="ARBA" id="ARBA00022679"/>
    </source>
</evidence>
<dbReference type="GO" id="GO:0006747">
    <property type="term" value="P:FAD biosynthetic process"/>
    <property type="evidence" value="ECO:0007669"/>
    <property type="project" value="TreeGrafter"/>
</dbReference>
<feature type="non-terminal residue" evidence="5">
    <location>
        <position position="1"/>
    </location>
</feature>
<sequence>VQSCLQPTGHCLPCLHRYEVQLCTVEGAIQEALSQLKEQQPQLEAVLMGTRRTDPYSCTLTPMCMTDPGWPPYMRVNPLL</sequence>
<dbReference type="Proteomes" id="UP000560066">
    <property type="component" value="Unassembled WGS sequence"/>
</dbReference>
<dbReference type="Gene3D" id="3.40.50.620">
    <property type="entry name" value="HUPs"/>
    <property type="match status" value="1"/>
</dbReference>
<comment type="caution">
    <text evidence="5">The sequence shown here is derived from an EMBL/GenBank/DDBJ whole genome shotgun (WGS) entry which is preliminary data.</text>
</comment>
<dbReference type="InterPro" id="IPR014729">
    <property type="entry name" value="Rossmann-like_a/b/a_fold"/>
</dbReference>
<dbReference type="PANTHER" id="PTHR23293:SF9">
    <property type="entry name" value="FAD SYNTHASE"/>
    <property type="match status" value="1"/>
</dbReference>
<evidence type="ECO:0000313" key="5">
    <source>
        <dbReference type="EMBL" id="NXS12907.1"/>
    </source>
</evidence>
<evidence type="ECO:0000256" key="2">
    <source>
        <dbReference type="ARBA" id="ARBA00022695"/>
    </source>
</evidence>
<dbReference type="GO" id="GO:0003919">
    <property type="term" value="F:FMN adenylyltransferase activity"/>
    <property type="evidence" value="ECO:0007669"/>
    <property type="project" value="TreeGrafter"/>
</dbReference>
<evidence type="ECO:0000313" key="6">
    <source>
        <dbReference type="Proteomes" id="UP000560066"/>
    </source>
</evidence>
<evidence type="ECO:0000256" key="3">
    <source>
        <dbReference type="ARBA" id="ARBA00022741"/>
    </source>
</evidence>
<feature type="non-terminal residue" evidence="5">
    <location>
        <position position="80"/>
    </location>
</feature>
<organism evidence="5 6">
    <name type="scientific">Neodrepanis coruscans</name>
    <name type="common">wattled asity</name>
    <dbReference type="NCBI Taxonomy" id="254563"/>
    <lineage>
        <taxon>Eukaryota</taxon>
        <taxon>Metazoa</taxon>
        <taxon>Chordata</taxon>
        <taxon>Craniata</taxon>
        <taxon>Vertebrata</taxon>
        <taxon>Euteleostomi</taxon>
        <taxon>Archelosauria</taxon>
        <taxon>Archosauria</taxon>
        <taxon>Dinosauria</taxon>
        <taxon>Saurischia</taxon>
        <taxon>Theropoda</taxon>
        <taxon>Coelurosauria</taxon>
        <taxon>Aves</taxon>
        <taxon>Neognathae</taxon>
        <taxon>Neoaves</taxon>
        <taxon>Telluraves</taxon>
        <taxon>Australaves</taxon>
        <taxon>Passeriformes</taxon>
        <taxon>Philepittidae</taxon>
        <taxon>Neodrepanis</taxon>
    </lineage>
</organism>
<keyword evidence="6" id="KW-1185">Reference proteome</keyword>